<dbReference type="GO" id="GO:0004129">
    <property type="term" value="F:cytochrome-c oxidase activity"/>
    <property type="evidence" value="ECO:0007669"/>
    <property type="project" value="InterPro"/>
</dbReference>
<dbReference type="InterPro" id="IPR035973">
    <property type="entry name" value="Cyt_c_oxidase_su3-like_sf"/>
</dbReference>
<evidence type="ECO:0000256" key="7">
    <source>
        <dbReference type="RuleBase" id="RU003376"/>
    </source>
</evidence>
<evidence type="ECO:0000256" key="2">
    <source>
        <dbReference type="ARBA" id="ARBA00010581"/>
    </source>
</evidence>
<feature type="transmembrane region" description="Helical" evidence="8">
    <location>
        <begin position="50"/>
        <end position="69"/>
    </location>
</feature>
<dbReference type="InterPro" id="IPR000298">
    <property type="entry name" value="Cyt_c_oxidase-like_su3"/>
</dbReference>
<feature type="transmembrane region" description="Helical" evidence="8">
    <location>
        <begin position="119"/>
        <end position="146"/>
    </location>
</feature>
<gene>
    <name evidence="10" type="ORF">SAMN04515674_10333</name>
</gene>
<dbReference type="Gene3D" id="1.20.120.80">
    <property type="entry name" value="Cytochrome c oxidase, subunit III, four-helix bundle"/>
    <property type="match status" value="1"/>
</dbReference>
<feature type="transmembrane region" description="Helical" evidence="8">
    <location>
        <begin position="167"/>
        <end position="190"/>
    </location>
</feature>
<keyword evidence="3" id="KW-1003">Cell membrane</keyword>
<feature type="domain" description="Heme-copper oxidase subunit III family profile" evidence="9">
    <location>
        <begin position="1"/>
        <end position="193"/>
    </location>
</feature>
<evidence type="ECO:0000256" key="1">
    <source>
        <dbReference type="ARBA" id="ARBA00004651"/>
    </source>
</evidence>
<evidence type="ECO:0000256" key="4">
    <source>
        <dbReference type="ARBA" id="ARBA00022692"/>
    </source>
</evidence>
<dbReference type="GO" id="GO:0019646">
    <property type="term" value="P:aerobic electron transport chain"/>
    <property type="evidence" value="ECO:0007669"/>
    <property type="project" value="InterPro"/>
</dbReference>
<dbReference type="PROSITE" id="PS50253">
    <property type="entry name" value="COX3"/>
    <property type="match status" value="1"/>
</dbReference>
<protein>
    <submittedName>
        <fullName evidence="10">Cytochrome c oxidase subunit 3</fullName>
    </submittedName>
</protein>
<keyword evidence="5 8" id="KW-1133">Transmembrane helix</keyword>
<dbReference type="Pfam" id="PF00510">
    <property type="entry name" value="COX3"/>
    <property type="match status" value="1"/>
</dbReference>
<evidence type="ECO:0000313" key="11">
    <source>
        <dbReference type="Proteomes" id="UP000199306"/>
    </source>
</evidence>
<dbReference type="AlphaFoldDB" id="A0A1I5Q6T1"/>
<dbReference type="STRING" id="1079859.SAMN04515674_10333"/>
<evidence type="ECO:0000313" key="10">
    <source>
        <dbReference type="EMBL" id="SFP41701.1"/>
    </source>
</evidence>
<accession>A0A1I5Q6T1</accession>
<dbReference type="EMBL" id="FOXH01000003">
    <property type="protein sequence ID" value="SFP41701.1"/>
    <property type="molecule type" value="Genomic_DNA"/>
</dbReference>
<dbReference type="Proteomes" id="UP000199306">
    <property type="component" value="Unassembled WGS sequence"/>
</dbReference>
<reference evidence="10 11" key="1">
    <citation type="submission" date="2016-10" db="EMBL/GenBank/DDBJ databases">
        <authorList>
            <person name="de Groot N.N."/>
        </authorList>
    </citation>
    <scope>NUCLEOTIDE SEQUENCE [LARGE SCALE GENOMIC DNA]</scope>
    <source>
        <strain evidence="11">E92,LMG 26720,CCM 7988</strain>
    </source>
</reference>
<keyword evidence="6 8" id="KW-0472">Membrane</keyword>
<name>A0A1I5Q6T1_9BACT</name>
<dbReference type="PANTHER" id="PTHR11403:SF2">
    <property type="entry name" value="CYTOCHROME BO(3) UBIQUINOL OXIDASE SUBUNIT 3"/>
    <property type="match status" value="1"/>
</dbReference>
<sequence>MMRRREPFQFMLTLAMFGSGLVFLFLLIVYSARKNISAQGFEELPLPEVFYASTIIIIISSFTLHIANINFRKDHFITYRILMGLTLILGISFIFMQLWGWQEIYSLSDNPARKNSGGFIYLLSGLHILHIVIGIFFLVQIFIEALKRMSYVESFVYSVNPPNQLKINLIIFYWHFVDVLWVILFLYLLWQHS</sequence>
<evidence type="ECO:0000256" key="6">
    <source>
        <dbReference type="ARBA" id="ARBA00023136"/>
    </source>
</evidence>
<comment type="similarity">
    <text evidence="2 7">Belongs to the cytochrome c oxidase subunit 3 family.</text>
</comment>
<keyword evidence="11" id="KW-1185">Reference proteome</keyword>
<dbReference type="InterPro" id="IPR024791">
    <property type="entry name" value="Cyt_c/ubiquinol_Oxase_su3"/>
</dbReference>
<organism evidence="10 11">
    <name type="scientific">Pseudarcicella hirudinis</name>
    <dbReference type="NCBI Taxonomy" id="1079859"/>
    <lineage>
        <taxon>Bacteria</taxon>
        <taxon>Pseudomonadati</taxon>
        <taxon>Bacteroidota</taxon>
        <taxon>Cytophagia</taxon>
        <taxon>Cytophagales</taxon>
        <taxon>Flectobacillaceae</taxon>
        <taxon>Pseudarcicella</taxon>
    </lineage>
</organism>
<keyword evidence="4 7" id="KW-0812">Transmembrane</keyword>
<dbReference type="GO" id="GO:0005886">
    <property type="term" value="C:plasma membrane"/>
    <property type="evidence" value="ECO:0007669"/>
    <property type="project" value="UniProtKB-SubCell"/>
</dbReference>
<evidence type="ECO:0000256" key="8">
    <source>
        <dbReference type="SAM" id="Phobius"/>
    </source>
</evidence>
<dbReference type="SUPFAM" id="SSF81452">
    <property type="entry name" value="Cytochrome c oxidase subunit III-like"/>
    <property type="match status" value="1"/>
</dbReference>
<evidence type="ECO:0000259" key="9">
    <source>
        <dbReference type="PROSITE" id="PS50253"/>
    </source>
</evidence>
<dbReference type="PANTHER" id="PTHR11403">
    <property type="entry name" value="CYTOCHROME C OXIDASE SUBUNIT III"/>
    <property type="match status" value="1"/>
</dbReference>
<evidence type="ECO:0000256" key="3">
    <source>
        <dbReference type="ARBA" id="ARBA00022475"/>
    </source>
</evidence>
<feature type="transmembrane region" description="Helical" evidence="8">
    <location>
        <begin position="12"/>
        <end position="30"/>
    </location>
</feature>
<comment type="subcellular location">
    <subcellularLocation>
        <location evidence="1 7">Cell membrane</location>
        <topology evidence="1 7">Multi-pass membrane protein</topology>
    </subcellularLocation>
</comment>
<dbReference type="InterPro" id="IPR013833">
    <property type="entry name" value="Cyt_c_oxidase_su3_a-hlx"/>
</dbReference>
<evidence type="ECO:0000256" key="5">
    <source>
        <dbReference type="ARBA" id="ARBA00022989"/>
    </source>
</evidence>
<feature type="transmembrane region" description="Helical" evidence="8">
    <location>
        <begin position="81"/>
        <end position="99"/>
    </location>
</feature>
<proteinExistence type="inferred from homology"/>